<reference evidence="2" key="1">
    <citation type="submission" date="2020-02" db="EMBL/GenBank/DDBJ databases">
        <authorList>
            <person name="Meier V. D."/>
        </authorList>
    </citation>
    <scope>NUCLEOTIDE SEQUENCE</scope>
    <source>
        <strain evidence="2">AVDCRST_MAG16</strain>
    </source>
</reference>
<name>A0A6J4KZN6_9ACTN</name>
<feature type="non-terminal residue" evidence="2">
    <location>
        <position position="151"/>
    </location>
</feature>
<dbReference type="AlphaFoldDB" id="A0A6J4KZN6"/>
<evidence type="ECO:0000313" key="2">
    <source>
        <dbReference type="EMBL" id="CAA9319277.1"/>
    </source>
</evidence>
<proteinExistence type="predicted"/>
<sequence>AADREGLLRRRDLHRVRTRVRDRGGRLLRRHAAADGAGLLPARAGRTARAARRPDGRQGLRLARRGRDRQGAVALHGPARRGHRVLRLRRTGAGPAPDAVPDDVPRCAGGVQGGRRPGRGHGRRPDRAVLPDLHPRAAAALAAAGHLDPGV</sequence>
<evidence type="ECO:0000256" key="1">
    <source>
        <dbReference type="SAM" id="MobiDB-lite"/>
    </source>
</evidence>
<feature type="non-terminal residue" evidence="2">
    <location>
        <position position="1"/>
    </location>
</feature>
<feature type="region of interest" description="Disordered" evidence="1">
    <location>
        <begin position="43"/>
        <end position="71"/>
    </location>
</feature>
<feature type="region of interest" description="Disordered" evidence="1">
    <location>
        <begin position="92"/>
        <end position="129"/>
    </location>
</feature>
<gene>
    <name evidence="2" type="ORF">AVDCRST_MAG16-694</name>
</gene>
<dbReference type="EMBL" id="CADCUE010000053">
    <property type="protein sequence ID" value="CAA9319277.1"/>
    <property type="molecule type" value="Genomic_DNA"/>
</dbReference>
<accession>A0A6J4KZN6</accession>
<protein>
    <submittedName>
        <fullName evidence="2">Tripartite tricarboxylate transporter TctB family</fullName>
    </submittedName>
</protein>
<organism evidence="2">
    <name type="scientific">uncultured Frankineae bacterium</name>
    <dbReference type="NCBI Taxonomy" id="437475"/>
    <lineage>
        <taxon>Bacteria</taxon>
        <taxon>Bacillati</taxon>
        <taxon>Actinomycetota</taxon>
        <taxon>Actinomycetes</taxon>
        <taxon>Frankiales</taxon>
        <taxon>environmental samples</taxon>
    </lineage>
</organism>